<feature type="transmembrane region" description="Helical" evidence="1">
    <location>
        <begin position="288"/>
        <end position="313"/>
    </location>
</feature>
<dbReference type="InterPro" id="IPR056230">
    <property type="entry name" value="TMEM62_C"/>
</dbReference>
<dbReference type="InterPro" id="IPR056229">
    <property type="entry name" value="Ig_TMM62"/>
</dbReference>
<name>A0A7R9DYD1_9NEOP</name>
<dbReference type="EMBL" id="OB792743">
    <property type="protein sequence ID" value="CAD7424025.1"/>
    <property type="molecule type" value="Genomic_DNA"/>
</dbReference>
<feature type="transmembrane region" description="Helical" evidence="1">
    <location>
        <begin position="372"/>
        <end position="390"/>
    </location>
</feature>
<dbReference type="Pfam" id="PF24384">
    <property type="entry name" value="Ig_TMM62"/>
    <property type="match status" value="1"/>
</dbReference>
<keyword evidence="1" id="KW-0812">Transmembrane</keyword>
<reference evidence="4" key="1">
    <citation type="submission" date="2020-11" db="EMBL/GenBank/DDBJ databases">
        <authorList>
            <person name="Tran Van P."/>
        </authorList>
    </citation>
    <scope>NUCLEOTIDE SEQUENCE</scope>
</reference>
<accession>A0A7R9DYD1</accession>
<proteinExistence type="predicted"/>
<evidence type="ECO:0000259" key="3">
    <source>
        <dbReference type="Pfam" id="PF24394"/>
    </source>
</evidence>
<evidence type="ECO:0000259" key="2">
    <source>
        <dbReference type="Pfam" id="PF24384"/>
    </source>
</evidence>
<gene>
    <name evidence="4" type="ORF">TMSB3V08_LOCUS993</name>
</gene>
<dbReference type="PANTHER" id="PTHR14795:SF0">
    <property type="entry name" value="TRANSMEMBRANE PROTEIN 62"/>
    <property type="match status" value="1"/>
</dbReference>
<keyword evidence="1" id="KW-1133">Transmembrane helix</keyword>
<dbReference type="AlphaFoldDB" id="A0A7R9DYD1"/>
<sequence length="495" mass="57005">MWPQSGEMEHVRNLSEEAHRRGSNYTIWFGHYPTSCILTPGPGGVRALIGSHKEGLVYLCGHYHTLGGMVSNMYTLQQAGFLELELGDWKDNRLYRVAAVDHGLFSFIDVHHRDWPVILITNPKHTLYKMSTREPLNRMRNSTHIRMLIFSLSHIVDVQVKVDEEGWRTCTAVKGPLYVAMWEPNKYSQGLHYIHVHVKDGDGREKMITQPFSLDDTRLGFHLLPRFVLMSNITNKYQKPKLPLRCLQCWLQKLWILGTVDRIFYPLVLYALYLTVGPWSVGEVIEGYTGIIFAWGTIINGVYLPGSFTYAYGFLQLANALVVLRSTAEDGEIEMFTFQMPITLLLAHALDRRLRNHGYEKPCTILGLFWKHSLFVVLIGLQMMFAYFFWLAYGTMAFLLGPLRSWSIVLAVVLWHQANTLPEHCLRTCLSEASIRGMQSTKDGLKYYNYRCNTVSFTKNFNKKGRGPISCTWLDLKKRGLRLNGINKSKKIKRK</sequence>
<keyword evidence="1" id="KW-0472">Membrane</keyword>
<feature type="domain" description="TMEM62 Ig-like" evidence="2">
    <location>
        <begin position="114"/>
        <end position="216"/>
    </location>
</feature>
<dbReference type="SUPFAM" id="SSF56300">
    <property type="entry name" value="Metallo-dependent phosphatases"/>
    <property type="match status" value="1"/>
</dbReference>
<evidence type="ECO:0000313" key="4">
    <source>
        <dbReference type="EMBL" id="CAD7424025.1"/>
    </source>
</evidence>
<protein>
    <recommendedName>
        <fullName evidence="5">Transmembrane protein 62</fullName>
    </recommendedName>
</protein>
<dbReference type="PANTHER" id="PTHR14795">
    <property type="entry name" value="HELICASE RELATED"/>
    <property type="match status" value="1"/>
</dbReference>
<evidence type="ECO:0008006" key="5">
    <source>
        <dbReference type="Google" id="ProtNLM"/>
    </source>
</evidence>
<dbReference type="InterPro" id="IPR029052">
    <property type="entry name" value="Metallo-depent_PP-like"/>
</dbReference>
<dbReference type="Pfam" id="PF24394">
    <property type="entry name" value="TMEM62_C"/>
    <property type="match status" value="1"/>
</dbReference>
<feature type="domain" description="TMEM62 C-terminal" evidence="3">
    <location>
        <begin position="224"/>
        <end position="318"/>
    </location>
</feature>
<evidence type="ECO:0000256" key="1">
    <source>
        <dbReference type="SAM" id="Phobius"/>
    </source>
</evidence>
<feature type="transmembrane region" description="Helical" evidence="1">
    <location>
        <begin position="254"/>
        <end position="276"/>
    </location>
</feature>
<organism evidence="4">
    <name type="scientific">Timema monikensis</name>
    <dbReference type="NCBI Taxonomy" id="170555"/>
    <lineage>
        <taxon>Eukaryota</taxon>
        <taxon>Metazoa</taxon>
        <taxon>Ecdysozoa</taxon>
        <taxon>Arthropoda</taxon>
        <taxon>Hexapoda</taxon>
        <taxon>Insecta</taxon>
        <taxon>Pterygota</taxon>
        <taxon>Neoptera</taxon>
        <taxon>Polyneoptera</taxon>
        <taxon>Phasmatodea</taxon>
        <taxon>Timematodea</taxon>
        <taxon>Timematoidea</taxon>
        <taxon>Timematidae</taxon>
        <taxon>Timema</taxon>
    </lineage>
</organism>